<evidence type="ECO:0000256" key="3">
    <source>
        <dbReference type="ARBA" id="ARBA00022475"/>
    </source>
</evidence>
<dbReference type="PANTHER" id="PTHR30558">
    <property type="entry name" value="EXBD MEMBRANE COMPONENT OF PMF-DRIVEN MACROMOLECULE IMPORT SYSTEM"/>
    <property type="match status" value="1"/>
</dbReference>
<dbReference type="InterPro" id="IPR003400">
    <property type="entry name" value="ExbD"/>
</dbReference>
<evidence type="ECO:0000256" key="5">
    <source>
        <dbReference type="ARBA" id="ARBA00022989"/>
    </source>
</evidence>
<keyword evidence="5" id="KW-1133">Transmembrane helix</keyword>
<reference evidence="8 9" key="1">
    <citation type="submission" date="2020-02" db="EMBL/GenBank/DDBJ databases">
        <title>Genomic and physiological characterization of two novel Nitrospinaceae genera.</title>
        <authorList>
            <person name="Mueller A.J."/>
            <person name="Jung M.-Y."/>
            <person name="Strachan C.R."/>
            <person name="Herbold C.W."/>
            <person name="Kirkegaard R.H."/>
            <person name="Daims H."/>
        </authorList>
    </citation>
    <scope>NUCLEOTIDE SEQUENCE [LARGE SCALE GENOMIC DNA]</scope>
    <source>
        <strain evidence="8">EB</strain>
    </source>
</reference>
<dbReference type="KEGG" id="nli:G3M70_09565"/>
<evidence type="ECO:0000256" key="2">
    <source>
        <dbReference type="ARBA" id="ARBA00005811"/>
    </source>
</evidence>
<dbReference type="GO" id="GO:0005886">
    <property type="term" value="C:plasma membrane"/>
    <property type="evidence" value="ECO:0007669"/>
    <property type="project" value="UniProtKB-SubCell"/>
</dbReference>
<dbReference type="Gene3D" id="3.30.420.270">
    <property type="match status" value="1"/>
</dbReference>
<evidence type="ECO:0000313" key="8">
    <source>
        <dbReference type="EMBL" id="QPJ62102.1"/>
    </source>
</evidence>
<organism evidence="8 9">
    <name type="scientific">Candidatus Nitronauta litoralis</name>
    <dbReference type="NCBI Taxonomy" id="2705533"/>
    <lineage>
        <taxon>Bacteria</taxon>
        <taxon>Pseudomonadati</taxon>
        <taxon>Nitrospinota/Tectimicrobiota group</taxon>
        <taxon>Nitrospinota</taxon>
        <taxon>Nitrospinia</taxon>
        <taxon>Nitrospinales</taxon>
        <taxon>Nitrospinaceae</taxon>
        <taxon>Candidatus Nitronauta</taxon>
    </lineage>
</organism>
<dbReference type="Proteomes" id="UP000594688">
    <property type="component" value="Chromosome"/>
</dbReference>
<evidence type="ECO:0000256" key="4">
    <source>
        <dbReference type="ARBA" id="ARBA00022692"/>
    </source>
</evidence>
<keyword evidence="6" id="KW-0472">Membrane</keyword>
<comment type="similarity">
    <text evidence="2 7">Belongs to the ExbD/TolR family.</text>
</comment>
<name>A0A7T0BW52_9BACT</name>
<dbReference type="AlphaFoldDB" id="A0A7T0BW52"/>
<accession>A0A7T0BW52</accession>
<proteinExistence type="inferred from homology"/>
<protein>
    <submittedName>
        <fullName evidence="8">Biopolymer transporter ExbD</fullName>
    </submittedName>
</protein>
<keyword evidence="7" id="KW-0813">Transport</keyword>
<dbReference type="GO" id="GO:0015031">
    <property type="term" value="P:protein transport"/>
    <property type="evidence" value="ECO:0007669"/>
    <property type="project" value="UniProtKB-KW"/>
</dbReference>
<gene>
    <name evidence="8" type="ORF">G3M70_09565</name>
</gene>
<keyword evidence="3" id="KW-1003">Cell membrane</keyword>
<dbReference type="Pfam" id="PF02472">
    <property type="entry name" value="ExbD"/>
    <property type="match status" value="1"/>
</dbReference>
<keyword evidence="4 7" id="KW-0812">Transmembrane</keyword>
<dbReference type="GO" id="GO:0022857">
    <property type="term" value="F:transmembrane transporter activity"/>
    <property type="evidence" value="ECO:0007669"/>
    <property type="project" value="InterPro"/>
</dbReference>
<sequence>MVQIQSERKKSFRMDMAPLIDVVFLLLIFFMLTFSVLGQAMDVNLPDGEAQPEANLQEDINIMIDRDGLIRINGEPIKITDLRQELKTRLDARKDKLVSLETFDSTKFEMFTSVLDISRQAGAKDFNIIR</sequence>
<dbReference type="EMBL" id="CP048685">
    <property type="protein sequence ID" value="QPJ62102.1"/>
    <property type="molecule type" value="Genomic_DNA"/>
</dbReference>
<dbReference type="PANTHER" id="PTHR30558:SF3">
    <property type="entry name" value="BIOPOLYMER TRANSPORT PROTEIN EXBD-RELATED"/>
    <property type="match status" value="1"/>
</dbReference>
<evidence type="ECO:0000313" key="9">
    <source>
        <dbReference type="Proteomes" id="UP000594688"/>
    </source>
</evidence>
<evidence type="ECO:0000256" key="1">
    <source>
        <dbReference type="ARBA" id="ARBA00004162"/>
    </source>
</evidence>
<keyword evidence="7" id="KW-0653">Protein transport</keyword>
<evidence type="ECO:0000256" key="6">
    <source>
        <dbReference type="ARBA" id="ARBA00023136"/>
    </source>
</evidence>
<evidence type="ECO:0000256" key="7">
    <source>
        <dbReference type="RuleBase" id="RU003879"/>
    </source>
</evidence>
<comment type="subcellular location">
    <subcellularLocation>
        <location evidence="1">Cell membrane</location>
        <topology evidence="1">Single-pass membrane protein</topology>
    </subcellularLocation>
    <subcellularLocation>
        <location evidence="7">Cell membrane</location>
        <topology evidence="7">Single-pass type II membrane protein</topology>
    </subcellularLocation>
</comment>